<feature type="region of interest" description="Disordered" evidence="1">
    <location>
        <begin position="182"/>
        <end position="212"/>
    </location>
</feature>
<dbReference type="InterPro" id="IPR011992">
    <property type="entry name" value="EF-hand-dom_pair"/>
</dbReference>
<accession>A2DVC6</accession>
<dbReference type="SUPFAM" id="SSF47473">
    <property type="entry name" value="EF-hand"/>
    <property type="match status" value="1"/>
</dbReference>
<evidence type="ECO:0000313" key="3">
    <source>
        <dbReference type="Proteomes" id="UP000001542"/>
    </source>
</evidence>
<dbReference type="Gene3D" id="1.10.238.10">
    <property type="entry name" value="EF-hand"/>
    <property type="match status" value="1"/>
</dbReference>
<evidence type="ECO:0000313" key="2">
    <source>
        <dbReference type="EMBL" id="EAY15605.1"/>
    </source>
</evidence>
<gene>
    <name evidence="2" type="ORF">TVAG_208840</name>
</gene>
<dbReference type="VEuPathDB" id="TrichDB:TVAG_208840"/>
<reference evidence="2" key="2">
    <citation type="journal article" date="2007" name="Science">
        <title>Draft genome sequence of the sexually transmitted pathogen Trichomonas vaginalis.</title>
        <authorList>
            <person name="Carlton J.M."/>
            <person name="Hirt R.P."/>
            <person name="Silva J.C."/>
            <person name="Delcher A.L."/>
            <person name="Schatz M."/>
            <person name="Zhao Q."/>
            <person name="Wortman J.R."/>
            <person name="Bidwell S.L."/>
            <person name="Alsmark U.C.M."/>
            <person name="Besteiro S."/>
            <person name="Sicheritz-Ponten T."/>
            <person name="Noel C.J."/>
            <person name="Dacks J.B."/>
            <person name="Foster P.G."/>
            <person name="Simillion C."/>
            <person name="Van de Peer Y."/>
            <person name="Miranda-Saavedra D."/>
            <person name="Barton G.J."/>
            <person name="Westrop G.D."/>
            <person name="Mueller S."/>
            <person name="Dessi D."/>
            <person name="Fiori P.L."/>
            <person name="Ren Q."/>
            <person name="Paulsen I."/>
            <person name="Zhang H."/>
            <person name="Bastida-Corcuera F.D."/>
            <person name="Simoes-Barbosa A."/>
            <person name="Brown M.T."/>
            <person name="Hayes R.D."/>
            <person name="Mukherjee M."/>
            <person name="Okumura C.Y."/>
            <person name="Schneider R."/>
            <person name="Smith A.J."/>
            <person name="Vanacova S."/>
            <person name="Villalvazo M."/>
            <person name="Haas B.J."/>
            <person name="Pertea M."/>
            <person name="Feldblyum T.V."/>
            <person name="Utterback T.R."/>
            <person name="Shu C.L."/>
            <person name="Osoegawa K."/>
            <person name="de Jong P.J."/>
            <person name="Hrdy I."/>
            <person name="Horvathova L."/>
            <person name="Zubacova Z."/>
            <person name="Dolezal P."/>
            <person name="Malik S.B."/>
            <person name="Logsdon J.M. Jr."/>
            <person name="Henze K."/>
            <person name="Gupta A."/>
            <person name="Wang C.C."/>
            <person name="Dunne R.L."/>
            <person name="Upcroft J.A."/>
            <person name="Upcroft P."/>
            <person name="White O."/>
            <person name="Salzberg S.L."/>
            <person name="Tang P."/>
            <person name="Chiu C.-H."/>
            <person name="Lee Y.-S."/>
            <person name="Embley T.M."/>
            <person name="Coombs G.H."/>
            <person name="Mottram J.C."/>
            <person name="Tachezy J."/>
            <person name="Fraser-Liggett C.M."/>
            <person name="Johnson P.J."/>
        </authorList>
    </citation>
    <scope>NUCLEOTIDE SEQUENCE [LARGE SCALE GENOMIC DNA]</scope>
    <source>
        <strain evidence="2">G3</strain>
    </source>
</reference>
<dbReference type="AlphaFoldDB" id="A2DVC6"/>
<evidence type="ECO:0000256" key="1">
    <source>
        <dbReference type="SAM" id="MobiDB-lite"/>
    </source>
</evidence>
<organism evidence="2 3">
    <name type="scientific">Trichomonas vaginalis (strain ATCC PRA-98 / G3)</name>
    <dbReference type="NCBI Taxonomy" id="412133"/>
    <lineage>
        <taxon>Eukaryota</taxon>
        <taxon>Metamonada</taxon>
        <taxon>Parabasalia</taxon>
        <taxon>Trichomonadida</taxon>
        <taxon>Trichomonadidae</taxon>
        <taxon>Trichomonas</taxon>
    </lineage>
</organism>
<protein>
    <recommendedName>
        <fullName evidence="4">EF hand family protein</fullName>
    </recommendedName>
</protein>
<dbReference type="InParanoid" id="A2DVC6"/>
<dbReference type="VEuPathDB" id="TrichDB:TVAGG3_0335140"/>
<dbReference type="RefSeq" id="XP_001327828.1">
    <property type="nucleotide sequence ID" value="XM_001327793.1"/>
</dbReference>
<dbReference type="Proteomes" id="UP000001542">
    <property type="component" value="Unassembled WGS sequence"/>
</dbReference>
<dbReference type="EMBL" id="DS113253">
    <property type="protein sequence ID" value="EAY15605.1"/>
    <property type="molecule type" value="Genomic_DNA"/>
</dbReference>
<reference evidence="2" key="1">
    <citation type="submission" date="2006-10" db="EMBL/GenBank/DDBJ databases">
        <authorList>
            <person name="Amadeo P."/>
            <person name="Zhao Q."/>
            <person name="Wortman J."/>
            <person name="Fraser-Liggett C."/>
            <person name="Carlton J."/>
        </authorList>
    </citation>
    <scope>NUCLEOTIDE SEQUENCE</scope>
    <source>
        <strain evidence="2">G3</strain>
    </source>
</reference>
<evidence type="ECO:0008006" key="4">
    <source>
        <dbReference type="Google" id="ProtNLM"/>
    </source>
</evidence>
<proteinExistence type="predicted"/>
<dbReference type="OrthoDB" id="10262711at2759"/>
<name>A2DVC6_TRIV3</name>
<sequence>MSADLCAAFRSFLLQLAETNMKRWKKFTGDFPMTRDKFGQRVVDSKFTENPVEISVLWDAFNVEMNELQFREFVAFLQNEIPEQEVPRINTSDPMVLMNNVALQRRNVIDAFLQVDPGATGFVSQKEFTDVLISLRVASNPREVMPLIMTIDVNNTGHVSYYKLMYDSSFVKPESQRSTRKILDHSALTKSRGESRIPQPTHAGRHLDPTIFGDKTIETQEAPRPGRCLDPSIFGEKHQEHAEQPARGGRNLDPSIFGEKVHTEVVQNEPINYDFSKTKDGTEYSEEVVISLIARTANTKFRSIRDCFGSWRNGERLEARDILLGMAQESNIELPLPTIDRLVSQYGGPLTVASFTRLVSDGARINAPEPVAAAPPPRTEVDDIIEKLAAGVKGKVWENVIMPSKNALDLARNLKKLGVNVKSDEVRGLLAEMGMQGICNAIKEKNKPPKQRRTQI</sequence>
<dbReference type="KEGG" id="tva:4773613"/>
<keyword evidence="3" id="KW-1185">Reference proteome</keyword>